<proteinExistence type="predicted"/>
<accession>A0A5R9GX00</accession>
<keyword evidence="2" id="KW-1185">Reference proteome</keyword>
<comment type="caution">
    <text evidence="1">The sequence shown here is derived from an EMBL/GenBank/DDBJ whole genome shotgun (WGS) entry which is preliminary data.</text>
</comment>
<protein>
    <submittedName>
        <fullName evidence="1">Uncharacterized protein</fullName>
    </submittedName>
</protein>
<evidence type="ECO:0000313" key="1">
    <source>
        <dbReference type="EMBL" id="TLS69209.1"/>
    </source>
</evidence>
<gene>
    <name evidence="1" type="ORF">FEF65_01620</name>
</gene>
<dbReference type="Proteomes" id="UP000306585">
    <property type="component" value="Unassembled WGS sequence"/>
</dbReference>
<reference evidence="1 2" key="1">
    <citation type="journal article" date="2019" name="Appl. Environ. Microbiol.">
        <title>Environmental Evidence and Genomic Insight of Iron-oxidizing Bacteria Preference Towards More Corrosion Resistant Stainless Steel at Higher Salinities.</title>
        <authorList>
            <person name="Garrison C.E."/>
            <person name="Price K.A."/>
            <person name="Field E.K."/>
        </authorList>
    </citation>
    <scope>NUCLEOTIDE SEQUENCE [LARGE SCALE GENOMIC DNA]</scope>
    <source>
        <strain evidence="1 2">P3</strain>
    </source>
</reference>
<dbReference type="AlphaFoldDB" id="A0A5R9GX00"/>
<dbReference type="EMBL" id="VBRY01000001">
    <property type="protein sequence ID" value="TLS69209.1"/>
    <property type="molecule type" value="Genomic_DNA"/>
</dbReference>
<sequence>MISDAVRPATRLLQRLLAVATALVITTLPAHAGVGMLGEGFNLSSTSLGVTGGSHHWDVQRKVIPSICQRRNASLVQGYEYGYSYFHTVFASVAFAYRKCGQINRAARINPLTWRVRPGYTILAGQSMGLGDVVVGVRTRLNHIDTASWEILLAIPTGYDNNSAARLGRGALGLGVGLLFSSLPYSVNSNPNPWGWSLGSRFTYYFSGKGNTLQSFIAAQYALTDTNFEQTGDFGEIRLAHSTGFALSGVQQQIFFNQVPNSMTNSDQTVLQLKYSHSFSTGLSTSAHIGKAFFGRNTPIDYTLGLGVSYRWKD</sequence>
<evidence type="ECO:0000313" key="2">
    <source>
        <dbReference type="Proteomes" id="UP000306585"/>
    </source>
</evidence>
<name>A0A5R9GX00_9PROT</name>
<dbReference type="RefSeq" id="WP_138238022.1">
    <property type="nucleotide sequence ID" value="NZ_VBRY01000001.1"/>
</dbReference>
<organism evidence="1 2">
    <name type="scientific">Mariprofundus erugo</name>
    <dbReference type="NCBI Taxonomy" id="2528639"/>
    <lineage>
        <taxon>Bacteria</taxon>
        <taxon>Pseudomonadati</taxon>
        <taxon>Pseudomonadota</taxon>
        <taxon>Candidatius Mariprofundia</taxon>
        <taxon>Mariprofundales</taxon>
        <taxon>Mariprofundaceae</taxon>
        <taxon>Mariprofundus</taxon>
    </lineage>
</organism>